<dbReference type="EMBL" id="CM024794">
    <property type="protein sequence ID" value="KAG8002188.1"/>
    <property type="molecule type" value="Genomic_DNA"/>
</dbReference>
<organism evidence="1 2">
    <name type="scientific">Nibea albiflora</name>
    <name type="common">Yellow drum</name>
    <name type="synonym">Corvina albiflora</name>
    <dbReference type="NCBI Taxonomy" id="240163"/>
    <lineage>
        <taxon>Eukaryota</taxon>
        <taxon>Metazoa</taxon>
        <taxon>Chordata</taxon>
        <taxon>Craniata</taxon>
        <taxon>Vertebrata</taxon>
        <taxon>Euteleostomi</taxon>
        <taxon>Actinopterygii</taxon>
        <taxon>Neopterygii</taxon>
        <taxon>Teleostei</taxon>
        <taxon>Neoteleostei</taxon>
        <taxon>Acanthomorphata</taxon>
        <taxon>Eupercaria</taxon>
        <taxon>Sciaenidae</taxon>
        <taxon>Nibea</taxon>
    </lineage>
</organism>
<proteinExistence type="predicted"/>
<accession>A0ACB7EKM4</accession>
<reference evidence="1" key="1">
    <citation type="submission" date="2020-04" db="EMBL/GenBank/DDBJ databases">
        <title>A chromosome-scale assembly and high-density genetic map of the yellow drum (Nibea albiflora) genome.</title>
        <authorList>
            <person name="Xu D."/>
            <person name="Zhang W."/>
            <person name="Chen R."/>
            <person name="Tan P."/>
            <person name="Wang L."/>
            <person name="Song H."/>
            <person name="Tian L."/>
            <person name="Zhu Q."/>
            <person name="Wang B."/>
        </authorList>
    </citation>
    <scope>NUCLEOTIDE SEQUENCE</scope>
    <source>
        <strain evidence="1">ZJHYS-2018</strain>
    </source>
</reference>
<protein>
    <submittedName>
        <fullName evidence="1">Uncharacterized protein</fullName>
    </submittedName>
</protein>
<evidence type="ECO:0000313" key="1">
    <source>
        <dbReference type="EMBL" id="KAG8002188.1"/>
    </source>
</evidence>
<comment type="caution">
    <text evidence="1">The sequence shown here is derived from an EMBL/GenBank/DDBJ whole genome shotgun (WGS) entry which is preliminary data.</text>
</comment>
<name>A0ACB7EKM4_NIBAL</name>
<sequence>MANAEKIKKALAVALCGMEMVTSFASSFDPMFGIVSSLVAVARRGLVEDEGHVLDKDLEAINTKLESISQNNHQCLKKIHIYEVNETYGKYEEKIKHQYAAFNSMVEQAKNDPDNTQDYMKNFKNIYEKDGGDLSLGVYYNGVMGYKLLFGRTLLKVYLDNCEGDREIMQRHCSHIAHLFQMGLSTLMAYTAVTEDDKDGVREMWAQRVEDIECKMQEALSQCKDKSS</sequence>
<evidence type="ECO:0000313" key="2">
    <source>
        <dbReference type="Proteomes" id="UP000805704"/>
    </source>
</evidence>
<keyword evidence="2" id="KW-1185">Reference proteome</keyword>
<gene>
    <name evidence="1" type="ORF">GBF38_012574</name>
</gene>
<dbReference type="Proteomes" id="UP000805704">
    <property type="component" value="Chromosome 6"/>
</dbReference>